<accession>A0A9W5KQT2</accession>
<evidence type="ECO:0000313" key="6">
    <source>
        <dbReference type="Proteomes" id="UP000006967"/>
    </source>
</evidence>
<dbReference type="SUPFAM" id="SSF89260">
    <property type="entry name" value="Collagen-binding domain"/>
    <property type="match status" value="1"/>
</dbReference>
<dbReference type="Gene3D" id="2.60.120.380">
    <property type="match status" value="1"/>
</dbReference>
<dbReference type="EMBL" id="AHFG01000101">
    <property type="protein sequence ID" value="EJR60945.1"/>
    <property type="molecule type" value="Genomic_DNA"/>
</dbReference>
<dbReference type="Proteomes" id="UP000006967">
    <property type="component" value="Unassembled WGS sequence"/>
</dbReference>
<proteinExistence type="predicted"/>
<protein>
    <recommendedName>
        <fullName evidence="7">Bacterial EndoU nuclease domain-containing protein</fullName>
    </recommendedName>
</protein>
<dbReference type="Pfam" id="PF23844">
    <property type="entry name" value="NCTSP_N"/>
    <property type="match status" value="1"/>
</dbReference>
<gene>
    <name evidence="5" type="ORF">IK5_06093</name>
</gene>
<feature type="chain" id="PRO_5040975786" description="Bacterial EndoU nuclease domain-containing protein" evidence="1">
    <location>
        <begin position="23"/>
        <end position="1156"/>
    </location>
</feature>
<name>A0A9W5KQT2_BACCE</name>
<evidence type="ECO:0000256" key="1">
    <source>
        <dbReference type="SAM" id="SignalP"/>
    </source>
</evidence>
<dbReference type="Pfam" id="PF13290">
    <property type="entry name" value="CHB_HEX_C_1"/>
    <property type="match status" value="1"/>
</dbReference>
<reference evidence="5 6" key="1">
    <citation type="submission" date="2012-04" db="EMBL/GenBank/DDBJ databases">
        <title>The Genome Sequence of Bacillus cereus VD154.</title>
        <authorList>
            <consortium name="The Broad Institute Genome Sequencing Platform"/>
            <consortium name="The Broad Institute Genome Sequencing Center for Infectious Disease"/>
            <person name="Feldgarden M."/>
            <person name="Van der Auwera G.A."/>
            <person name="Mahillon J."/>
            <person name="Duprez V."/>
            <person name="Timmery S."/>
            <person name="Mattelet C."/>
            <person name="Dierick K."/>
            <person name="Sun M."/>
            <person name="Yu Z."/>
            <person name="Zhu L."/>
            <person name="Hu X."/>
            <person name="Shank E.B."/>
            <person name="Swiecicka I."/>
            <person name="Hansen B.M."/>
            <person name="Andrup L."/>
            <person name="Young S.K."/>
            <person name="Zeng Q."/>
            <person name="Gargeya S."/>
            <person name="Fitzgerald M."/>
            <person name="Haas B."/>
            <person name="Abouelleil A."/>
            <person name="Alvarado L."/>
            <person name="Arachchi H.M."/>
            <person name="Berlin A."/>
            <person name="Chapman S.B."/>
            <person name="Goldberg J."/>
            <person name="Griggs A."/>
            <person name="Gujja S."/>
            <person name="Hansen M."/>
            <person name="Howarth C."/>
            <person name="Imamovic A."/>
            <person name="Larimer J."/>
            <person name="McCowen C."/>
            <person name="Montmayeur A."/>
            <person name="Murphy C."/>
            <person name="Neiman D."/>
            <person name="Pearson M."/>
            <person name="Priest M."/>
            <person name="Roberts A."/>
            <person name="Saif S."/>
            <person name="Shea T."/>
            <person name="Sisk P."/>
            <person name="Sykes S."/>
            <person name="Wortman J."/>
            <person name="Nusbaum C."/>
            <person name="Birren B."/>
        </authorList>
    </citation>
    <scope>NUCLEOTIDE SEQUENCE [LARGE SCALE GENOMIC DNA]</scope>
    <source>
        <strain evidence="5 6">VD154</strain>
    </source>
</reference>
<evidence type="ECO:0000313" key="5">
    <source>
        <dbReference type="EMBL" id="EJR60945.1"/>
    </source>
</evidence>
<feature type="domain" description="Non-contractile tail sheath N-terminal" evidence="3">
    <location>
        <begin position="38"/>
        <end position="152"/>
    </location>
</feature>
<dbReference type="InterPro" id="IPR057122">
    <property type="entry name" value="TIM-barrel_NCTSP"/>
</dbReference>
<feature type="domain" description="Non-contractile tail sheath TIM barrel" evidence="4">
    <location>
        <begin position="271"/>
        <end position="620"/>
    </location>
</feature>
<dbReference type="InterPro" id="IPR059177">
    <property type="entry name" value="GH29D-like_dom"/>
</dbReference>
<comment type="caution">
    <text evidence="5">The sequence shown here is derived from an EMBL/GenBank/DDBJ whole genome shotgun (WGS) entry which is preliminary data.</text>
</comment>
<evidence type="ECO:0000259" key="4">
    <source>
        <dbReference type="Pfam" id="PF23845"/>
    </source>
</evidence>
<feature type="signal peptide" evidence="1">
    <location>
        <begin position="1"/>
        <end position="22"/>
    </location>
</feature>
<dbReference type="Pfam" id="PF23845">
    <property type="entry name" value="TIM-barrel_NCTSP"/>
    <property type="match status" value="1"/>
</dbReference>
<evidence type="ECO:0008006" key="7">
    <source>
        <dbReference type="Google" id="ProtNLM"/>
    </source>
</evidence>
<sequence length="1156" mass="131761">MRNKWTICIFTFILLLSQFSWLPQLQIKAENSTNTTTINKLMPKYLVTNFNFDTNAATVTTDKNNFYVTGNFRTGKDLVGIKWETTDQYSHPDLKYPTDPDFSNVTLEYDFKIEGFTNLMDSGLAPSLTIETNSGEIHYVRLWNYVVDRPAESWELGATRDVGKEIRFPENRKEGTATGETGHIKLDFNNLYAGWTPYSYNTEQRKYTQDPTWKKIPVNDIKSIMWSVVPQGYQSAEGDKKFGKSETFKMNFINWKVSGNTYLRDEPTSAPSHNVRMTDDYDDIYNLTPERVVSDYKKLGFSKLVNFYIGASHYYDKILTDDGVEMKTDYPFNQGFEEWYKNYAKRLKENNMDLIQSISMESVDAPASWWQRTWNNIPGTTGWTPPPHLLSFTNEDVKEFYKKYVLGLAKISSDAGITPMVQLGEPWWWHKEDVEGKPPCFYDAATKELFEKENGYPMYEFHSSTEDMTGHEDMLEWLSNKNGEFSLLLRDTLKQSYSNAKFTVLFFTPSVIDKDRVPPMMSIVNFPKKQWKYPNLDFFMIEDYDYLIDGHMDKHKETLKFAQENLGYPKEKVHYFSGFVLNKEQQHVWNNINEAINDGFNQKLGEVYIWAYAQVIRDGWRSPGLLSTNYPEGSYGNPINVTLTSTSSDKIVYTLDGTEPTASHGSTYTGAIPIKADTVVKAIGLKGSNIVNRATLNYKIMNYVDLKNLTPVDMNENKNSMDFYFKPDKTGLYRFFTMPYKGKEQGSGNELKLYQEEQILASNMDSGGPYGAHYAKIEYNLQAGKTYVLKLSNPSGQNVLKTALMAESDFNSTKQTAEAVNWDQIKDHNLTSLHDVDYYKVNLTSLNEQKINLTNNVATIENTSGEVVKTMFPGNASNSFKPTTAGTYYVKLWNNKDLNTDPDLMTALNQLNKTTDTSAILELQKNLQKMKFYFGDLTGFYNADFYMSLISYKKVLNKWDPGVAISGKMLEEDAQIDDRIRYYAKRDVDLGRDAEGSIYETLFDGDLAILQAMPIPGESALMLGLSKIGSKFLLKELPILGKFGKLTYNKETKSWTSSGGLEYTQGSAHGNRVKHVLDHTKPNPNKPTHSVFNVDKTKLLELVDEAWSKKGTHVPGDSGAYIIPMGRIVGTEGETAVKIVVRPGTNKVITSYPVKN</sequence>
<evidence type="ECO:0000259" key="2">
    <source>
        <dbReference type="Pfam" id="PF13290"/>
    </source>
</evidence>
<dbReference type="RefSeq" id="WP_002180809.1">
    <property type="nucleotide sequence ID" value="NZ_JH791887.1"/>
</dbReference>
<feature type="domain" description="GH29D-like beta-sandwich" evidence="2">
    <location>
        <begin position="631"/>
        <end position="688"/>
    </location>
</feature>
<evidence type="ECO:0000259" key="3">
    <source>
        <dbReference type="Pfam" id="PF23844"/>
    </source>
</evidence>
<dbReference type="InterPro" id="IPR057102">
    <property type="entry name" value="NCTSP_N"/>
</dbReference>
<dbReference type="AlphaFoldDB" id="A0A9W5KQT2"/>
<keyword evidence="1" id="KW-0732">Signal</keyword>
<organism evidence="5 6">
    <name type="scientific">Bacillus cereus VD154</name>
    <dbReference type="NCBI Taxonomy" id="1053238"/>
    <lineage>
        <taxon>Bacteria</taxon>
        <taxon>Bacillati</taxon>
        <taxon>Bacillota</taxon>
        <taxon>Bacilli</taxon>
        <taxon>Bacillales</taxon>
        <taxon>Bacillaceae</taxon>
        <taxon>Bacillus</taxon>
        <taxon>Bacillus cereus group</taxon>
    </lineage>
</organism>